<gene>
    <name evidence="4" type="ORF">Q8A70_25415</name>
</gene>
<dbReference type="Gene3D" id="3.40.190.10">
    <property type="entry name" value="Periplasmic binding protein-like II"/>
    <property type="match status" value="1"/>
</dbReference>
<comment type="similarity">
    <text evidence="2">Belongs to the bacterial solute-binding protein 1 family.</text>
</comment>
<evidence type="ECO:0000256" key="1">
    <source>
        <dbReference type="ARBA" id="ARBA00004418"/>
    </source>
</evidence>
<sequence length="425" mass="44988">MISRRTMLTNAIAATAALPFARPASAADGTTLRISLVPSIFPAMFESLIRDFEAANPGVEMAITGSYRDQSDQFQATLREGMVNDLPDLSFQGYAYLPPLKQRGFTLRLDDLLSNDPQTAELGLSGAVTSTCIVDGELHGLGVGMSFPVIYINSELAKKAGADIDHLPQDWDGILALAKKINDGDSGKGAFFQIASGGNWTWIALLQALGGQMMNADGSIAFNGPAGMQSLEIIRQFGLSGQARNDVSQDMARGEFQSGNIGVLFDSSSSLASFEKAAAGHFRVLTLPIPRATAKAAIPAAGIATVLHTTDPARQKLAWRFMTLASGKVGQTLVGKLTGYTPTNAVAIQTPDLLGDYYKARPAYGAGIASAQHAGTWFAFPGDNSIKASNEIREHLHALVTLKSDPKATMAAIESSVRTLVPNAK</sequence>
<dbReference type="InterPro" id="IPR050490">
    <property type="entry name" value="Bact_solute-bd_prot1"/>
</dbReference>
<evidence type="ECO:0000313" key="5">
    <source>
        <dbReference type="Proteomes" id="UP001230156"/>
    </source>
</evidence>
<proteinExistence type="inferred from homology"/>
<evidence type="ECO:0000313" key="4">
    <source>
        <dbReference type="EMBL" id="MDQ7251051.1"/>
    </source>
</evidence>
<dbReference type="PROSITE" id="PS51318">
    <property type="entry name" value="TAT"/>
    <property type="match status" value="1"/>
</dbReference>
<keyword evidence="3" id="KW-0732">Signal</keyword>
<dbReference type="Pfam" id="PF13416">
    <property type="entry name" value="SBP_bac_8"/>
    <property type="match status" value="1"/>
</dbReference>
<comment type="subcellular location">
    <subcellularLocation>
        <location evidence="1">Periplasm</location>
    </subcellularLocation>
</comment>
<dbReference type="InterPro" id="IPR006311">
    <property type="entry name" value="TAT_signal"/>
</dbReference>
<comment type="caution">
    <text evidence="4">The sequence shown here is derived from an EMBL/GenBank/DDBJ whole genome shotgun (WGS) entry which is preliminary data.</text>
</comment>
<reference evidence="5" key="1">
    <citation type="submission" date="2023-08" db="EMBL/GenBank/DDBJ databases">
        <title>Rhodospirillaceae gen. nov., a novel taxon isolated from the Yangtze River Yuezi River estuary sludge.</title>
        <authorList>
            <person name="Ruan L."/>
        </authorList>
    </citation>
    <scope>NUCLEOTIDE SEQUENCE [LARGE SCALE GENOMIC DNA]</scope>
    <source>
        <strain evidence="5">R-7</strain>
    </source>
</reference>
<accession>A0ABU0YVN0</accession>
<dbReference type="Proteomes" id="UP001230156">
    <property type="component" value="Unassembled WGS sequence"/>
</dbReference>
<protein>
    <submittedName>
        <fullName evidence="4">Extracellular solute-binding protein</fullName>
    </submittedName>
</protein>
<name>A0ABU0YVN0_9PROT</name>
<keyword evidence="5" id="KW-1185">Reference proteome</keyword>
<dbReference type="PANTHER" id="PTHR43649">
    <property type="entry name" value="ARABINOSE-BINDING PROTEIN-RELATED"/>
    <property type="match status" value="1"/>
</dbReference>
<dbReference type="RefSeq" id="WP_379961039.1">
    <property type="nucleotide sequence ID" value="NZ_JAUYVI010000009.1"/>
</dbReference>
<dbReference type="InterPro" id="IPR006059">
    <property type="entry name" value="SBP"/>
</dbReference>
<dbReference type="PANTHER" id="PTHR43649:SF12">
    <property type="entry name" value="DIACETYLCHITOBIOSE BINDING PROTEIN DASA"/>
    <property type="match status" value="1"/>
</dbReference>
<evidence type="ECO:0000256" key="2">
    <source>
        <dbReference type="ARBA" id="ARBA00008520"/>
    </source>
</evidence>
<feature type="chain" id="PRO_5045842555" evidence="3">
    <location>
        <begin position="27"/>
        <end position="425"/>
    </location>
</feature>
<feature type="signal peptide" evidence="3">
    <location>
        <begin position="1"/>
        <end position="26"/>
    </location>
</feature>
<dbReference type="SUPFAM" id="SSF53850">
    <property type="entry name" value="Periplasmic binding protein-like II"/>
    <property type="match status" value="1"/>
</dbReference>
<organism evidence="4 5">
    <name type="scientific">Dongia sedimenti</name>
    <dbReference type="NCBI Taxonomy" id="3064282"/>
    <lineage>
        <taxon>Bacteria</taxon>
        <taxon>Pseudomonadati</taxon>
        <taxon>Pseudomonadota</taxon>
        <taxon>Alphaproteobacteria</taxon>
        <taxon>Rhodospirillales</taxon>
        <taxon>Dongiaceae</taxon>
        <taxon>Dongia</taxon>
    </lineage>
</organism>
<evidence type="ECO:0000256" key="3">
    <source>
        <dbReference type="SAM" id="SignalP"/>
    </source>
</evidence>
<dbReference type="EMBL" id="JAUYVI010000009">
    <property type="protein sequence ID" value="MDQ7251051.1"/>
    <property type="molecule type" value="Genomic_DNA"/>
</dbReference>